<dbReference type="CDD" id="cd06257">
    <property type="entry name" value="DnaJ"/>
    <property type="match status" value="1"/>
</dbReference>
<evidence type="ECO:0000256" key="5">
    <source>
        <dbReference type="ARBA" id="ARBA00023186"/>
    </source>
</evidence>
<dbReference type="PANTHER" id="PTHR43888">
    <property type="entry name" value="DNAJ-LIKE-2, ISOFORM A-RELATED"/>
    <property type="match status" value="1"/>
</dbReference>
<dbReference type="AlphaFoldDB" id="A0A383US31"/>
<dbReference type="GO" id="GO:0006457">
    <property type="term" value="P:protein folding"/>
    <property type="evidence" value="ECO:0007669"/>
    <property type="project" value="InterPro"/>
</dbReference>
<evidence type="ECO:0000256" key="6">
    <source>
        <dbReference type="PROSITE-ProRule" id="PRU00546"/>
    </source>
</evidence>
<dbReference type="PRINTS" id="PR00625">
    <property type="entry name" value="JDOMAIN"/>
</dbReference>
<dbReference type="SUPFAM" id="SSF57938">
    <property type="entry name" value="DnaJ/Hsp40 cysteine-rich domain"/>
    <property type="match status" value="1"/>
</dbReference>
<keyword evidence="1 6" id="KW-0479">Metal-binding</keyword>
<dbReference type="SMART" id="SM00271">
    <property type="entry name" value="DnaJ"/>
    <property type="match status" value="1"/>
</dbReference>
<dbReference type="Proteomes" id="UP000275772">
    <property type="component" value="Unassembled WGS sequence"/>
</dbReference>
<feature type="zinc finger region" description="CR-type" evidence="6">
    <location>
        <begin position="138"/>
        <end position="223"/>
    </location>
</feature>
<dbReference type="InterPro" id="IPR044713">
    <property type="entry name" value="DNJA1/2-like"/>
</dbReference>
<dbReference type="FunFam" id="2.10.230.10:FF:000001">
    <property type="entry name" value="DnaJ subfamily A member 2"/>
    <property type="match status" value="1"/>
</dbReference>
<dbReference type="InterPro" id="IPR001305">
    <property type="entry name" value="HSP_DnaJ_Cys-rich_dom"/>
</dbReference>
<dbReference type="PROSITE" id="PS51188">
    <property type="entry name" value="ZF_CR"/>
    <property type="match status" value="1"/>
</dbReference>
<keyword evidence="2" id="KW-0677">Repeat</keyword>
<dbReference type="InterPro" id="IPR036869">
    <property type="entry name" value="J_dom_sf"/>
</dbReference>
<evidence type="ECO:0000256" key="7">
    <source>
        <dbReference type="SAM" id="MobiDB-lite"/>
    </source>
</evidence>
<dbReference type="GO" id="GO:0030544">
    <property type="term" value="F:Hsp70 protein binding"/>
    <property type="evidence" value="ECO:0007669"/>
    <property type="project" value="InterPro"/>
</dbReference>
<dbReference type="InterPro" id="IPR008971">
    <property type="entry name" value="HSP40/DnaJ_pept-bd"/>
</dbReference>
<dbReference type="InterPro" id="IPR036410">
    <property type="entry name" value="HSP_DnaJ_Cys-rich_dom_sf"/>
</dbReference>
<organism evidence="10 11">
    <name type="scientific">Blumeria hordei</name>
    <name type="common">Barley powdery mildew</name>
    <name type="synonym">Blumeria graminis f. sp. hordei</name>
    <dbReference type="NCBI Taxonomy" id="2867405"/>
    <lineage>
        <taxon>Eukaryota</taxon>
        <taxon>Fungi</taxon>
        <taxon>Dikarya</taxon>
        <taxon>Ascomycota</taxon>
        <taxon>Pezizomycotina</taxon>
        <taxon>Leotiomycetes</taxon>
        <taxon>Erysiphales</taxon>
        <taxon>Erysiphaceae</taxon>
        <taxon>Blumeria</taxon>
    </lineage>
</organism>
<protein>
    <recommendedName>
        <fullName evidence="12">DnaJ-domain-containing protein</fullName>
    </recommendedName>
</protein>
<feature type="compositionally biased region" description="Acidic residues" evidence="7">
    <location>
        <begin position="404"/>
        <end position="413"/>
    </location>
</feature>
<feature type="region of interest" description="Disordered" evidence="7">
    <location>
        <begin position="386"/>
        <end position="422"/>
    </location>
</feature>
<keyword evidence="5" id="KW-0143">Chaperone</keyword>
<evidence type="ECO:0000256" key="1">
    <source>
        <dbReference type="ARBA" id="ARBA00022723"/>
    </source>
</evidence>
<dbReference type="EMBL" id="UNSH01000042">
    <property type="protein sequence ID" value="SZF02375.1"/>
    <property type="molecule type" value="Genomic_DNA"/>
</dbReference>
<evidence type="ECO:0000256" key="4">
    <source>
        <dbReference type="ARBA" id="ARBA00022833"/>
    </source>
</evidence>
<dbReference type="InterPro" id="IPR018253">
    <property type="entry name" value="DnaJ_domain_CS"/>
</dbReference>
<feature type="region of interest" description="Disordered" evidence="7">
    <location>
        <begin position="106"/>
        <end position="125"/>
    </location>
</feature>
<evidence type="ECO:0000256" key="3">
    <source>
        <dbReference type="ARBA" id="ARBA00022771"/>
    </source>
</evidence>
<name>A0A383US31_BLUHO</name>
<gene>
    <name evidence="10" type="ORF">BLGHR1_13154</name>
</gene>
<dbReference type="GO" id="GO:0008270">
    <property type="term" value="F:zinc ion binding"/>
    <property type="evidence" value="ECO:0007669"/>
    <property type="project" value="UniProtKB-KW"/>
</dbReference>
<evidence type="ECO:0000313" key="10">
    <source>
        <dbReference type="EMBL" id="SZF02375.1"/>
    </source>
</evidence>
<evidence type="ECO:0000313" key="11">
    <source>
        <dbReference type="Proteomes" id="UP000275772"/>
    </source>
</evidence>
<evidence type="ECO:0000259" key="8">
    <source>
        <dbReference type="PROSITE" id="PS50076"/>
    </source>
</evidence>
<dbReference type="InterPro" id="IPR001623">
    <property type="entry name" value="DnaJ_domain"/>
</dbReference>
<dbReference type="Pfam" id="PF00684">
    <property type="entry name" value="DnaJ_CXXCXGXG"/>
    <property type="match status" value="1"/>
</dbReference>
<dbReference type="GO" id="GO:0051082">
    <property type="term" value="F:unfolded protein binding"/>
    <property type="evidence" value="ECO:0007669"/>
    <property type="project" value="InterPro"/>
</dbReference>
<dbReference type="PROSITE" id="PS50076">
    <property type="entry name" value="DNAJ_2"/>
    <property type="match status" value="1"/>
</dbReference>
<dbReference type="Pfam" id="PF01556">
    <property type="entry name" value="DnaJ_C"/>
    <property type="match status" value="1"/>
</dbReference>
<dbReference type="SUPFAM" id="SSF49493">
    <property type="entry name" value="HSP40/DnaJ peptide-binding domain"/>
    <property type="match status" value="2"/>
</dbReference>
<dbReference type="Gene3D" id="2.10.230.10">
    <property type="entry name" value="Heat shock protein DnaJ, cysteine-rich domain"/>
    <property type="match status" value="1"/>
</dbReference>
<evidence type="ECO:0000259" key="9">
    <source>
        <dbReference type="PROSITE" id="PS51188"/>
    </source>
</evidence>
<dbReference type="CDD" id="cd10719">
    <property type="entry name" value="DnaJ_zf"/>
    <property type="match status" value="1"/>
</dbReference>
<keyword evidence="4 6" id="KW-0862">Zinc</keyword>
<proteinExistence type="predicted"/>
<dbReference type="InterPro" id="IPR002939">
    <property type="entry name" value="DnaJ_C"/>
</dbReference>
<dbReference type="VEuPathDB" id="FungiDB:BLGHR1_13154"/>
<dbReference type="Pfam" id="PF00226">
    <property type="entry name" value="DnaJ"/>
    <property type="match status" value="1"/>
</dbReference>
<dbReference type="SUPFAM" id="SSF46565">
    <property type="entry name" value="Chaperone J-domain"/>
    <property type="match status" value="1"/>
</dbReference>
<accession>A0A383US31</accession>
<dbReference type="Gene3D" id="1.10.287.110">
    <property type="entry name" value="DnaJ domain"/>
    <property type="match status" value="1"/>
</dbReference>
<feature type="domain" description="CR-type" evidence="9">
    <location>
        <begin position="138"/>
        <end position="223"/>
    </location>
</feature>
<evidence type="ECO:0000256" key="2">
    <source>
        <dbReference type="ARBA" id="ARBA00022737"/>
    </source>
</evidence>
<feature type="domain" description="J" evidence="8">
    <location>
        <begin position="6"/>
        <end position="73"/>
    </location>
</feature>
<evidence type="ECO:0008006" key="12">
    <source>
        <dbReference type="Google" id="ProtNLM"/>
    </source>
</evidence>
<reference evidence="10 11" key="1">
    <citation type="submission" date="2017-11" db="EMBL/GenBank/DDBJ databases">
        <authorList>
            <person name="Kracher B."/>
        </authorList>
    </citation>
    <scope>NUCLEOTIDE SEQUENCE [LARGE SCALE GENOMIC DNA]</scope>
    <source>
        <strain evidence="10 11">RACE1</strain>
    </source>
</reference>
<dbReference type="PROSITE" id="PS00636">
    <property type="entry name" value="DNAJ_1"/>
    <property type="match status" value="1"/>
</dbReference>
<dbReference type="FunFam" id="2.60.260.20:FF:000003">
    <property type="entry name" value="DnaJ subfamily A member 2"/>
    <property type="match status" value="1"/>
</dbReference>
<dbReference type="CDD" id="cd10747">
    <property type="entry name" value="DnaJ_C"/>
    <property type="match status" value="1"/>
</dbReference>
<keyword evidence="3 6" id="KW-0863">Zinc-finger</keyword>
<sequence length="422" mass="46620">MPVETELYDLLGISPTATQSEIKKAYHRAALLHHPDKVSEDQRQESEQKFKEVSSAYEILYDEEKRHLYNSHGMAAFDPSRGGPNMDSEIDLEDIFSHVFNMGGNSSPFGGPGGTHRSGKGPNEEQNYQVSLEDLYKGKTVKFSSKKNIICSNCKGSGGKERAKPINCEKCKGKGFVVGLRSVGPGMVTQERMVCGNCSGSGTLFKEKDRCKKCKGKRTTMEKKVLEIYIPRGSREKEKIVLEGEADQVPNQEPGDIVFTLVQDPHEVFRRSGNDLSAEVHITLAESLTGFNRVVLKHLDNRGIQICHPRGKIMRPEQIIKIVGEGMPIKKTDAKGDLFLTVKIDFPSDEWASNSATLTSIEKLFSPLQAPVIEADEVDEVEFESDADMNSFGVQAGEQGWVSVDEDEEDEEGGGGVQCAQQ</sequence>
<dbReference type="Gene3D" id="2.60.260.20">
    <property type="entry name" value="Urease metallochaperone UreE, N-terminal domain"/>
    <property type="match status" value="2"/>
</dbReference>